<gene>
    <name evidence="6" type="ORF">ISP11_21220</name>
</gene>
<keyword evidence="3" id="KW-0862">Zinc</keyword>
<evidence type="ECO:0000259" key="5">
    <source>
        <dbReference type="Pfam" id="PF01258"/>
    </source>
</evidence>
<dbReference type="AlphaFoldDB" id="A0ABD4KHA2"/>
<reference evidence="6 7" key="1">
    <citation type="submission" date="2020-11" db="EMBL/GenBank/DDBJ databases">
        <title>Identification of Lelliottia nimipressuralis from Wound Infection by Whole Genome-Based Bacterial Identification.</title>
        <authorList>
            <person name="Navarathna D.H."/>
            <person name="Choi H."/>
            <person name="Jinadatha C."/>
            <person name="Chatterjee P."/>
            <person name="Hwang M."/>
        </authorList>
    </citation>
    <scope>NUCLEOTIDE SEQUENCE [LARGE SCALE GENOMIC DNA]</scope>
    <source>
        <strain evidence="6 7">DN2020</strain>
    </source>
</reference>
<keyword evidence="1" id="KW-0479">Metal-binding</keyword>
<dbReference type="Pfam" id="PF01258">
    <property type="entry name" value="zf-dskA_traR"/>
    <property type="match status" value="1"/>
</dbReference>
<comment type="caution">
    <text evidence="6">The sequence shown here is derived from an EMBL/GenBank/DDBJ whole genome shotgun (WGS) entry which is preliminary data.</text>
</comment>
<accession>A0ABD4KHA2</accession>
<comment type="caution">
    <text evidence="4">Lacks conserved residue(s) required for the propagation of feature annotation.</text>
</comment>
<dbReference type="PANTHER" id="PTHR38777:SF1">
    <property type="entry name" value="DNAK SUPPRESSOR PROTEIN"/>
    <property type="match status" value="1"/>
</dbReference>
<evidence type="ECO:0000256" key="4">
    <source>
        <dbReference type="PROSITE-ProRule" id="PRU00510"/>
    </source>
</evidence>
<keyword evidence="2" id="KW-0863">Zinc-finger</keyword>
<dbReference type="SUPFAM" id="SSF57716">
    <property type="entry name" value="Glucocorticoid receptor-like (DNA-binding domain)"/>
    <property type="match status" value="1"/>
</dbReference>
<dbReference type="InterPro" id="IPR000962">
    <property type="entry name" value="Znf_DskA_TraR"/>
</dbReference>
<dbReference type="PANTHER" id="PTHR38777">
    <property type="entry name" value="FELS-2 PROPHAGE PROTEIN"/>
    <property type="match status" value="1"/>
</dbReference>
<dbReference type="Gene3D" id="1.20.120.910">
    <property type="entry name" value="DksA, coiled-coil domain"/>
    <property type="match status" value="1"/>
</dbReference>
<evidence type="ECO:0000256" key="1">
    <source>
        <dbReference type="ARBA" id="ARBA00022723"/>
    </source>
</evidence>
<proteinExistence type="predicted"/>
<organism evidence="6 7">
    <name type="scientific">Lelliottia nimipressuralis</name>
    <dbReference type="NCBI Taxonomy" id="69220"/>
    <lineage>
        <taxon>Bacteria</taxon>
        <taxon>Pseudomonadati</taxon>
        <taxon>Pseudomonadota</taxon>
        <taxon>Gammaproteobacteria</taxon>
        <taxon>Enterobacterales</taxon>
        <taxon>Enterobacteriaceae</taxon>
        <taxon>Lelliottia</taxon>
    </lineage>
</organism>
<evidence type="ECO:0000256" key="2">
    <source>
        <dbReference type="ARBA" id="ARBA00022771"/>
    </source>
</evidence>
<protein>
    <submittedName>
        <fullName evidence="6">TraR/DksA family transcriptional regulator</fullName>
    </submittedName>
</protein>
<dbReference type="EMBL" id="JADIXP010000019">
    <property type="protein sequence ID" value="MBF4180386.1"/>
    <property type="molecule type" value="Genomic_DNA"/>
</dbReference>
<sequence>MSDVLDNMQERMALLNELQEQALLASATQSVKDSARECGCGNAIPEERRHALPGVTTCVDCQSAREKGLKCQGFSLTRRFAGFGSGAGQ</sequence>
<dbReference type="Proteomes" id="UP000628560">
    <property type="component" value="Unassembled WGS sequence"/>
</dbReference>
<evidence type="ECO:0000256" key="3">
    <source>
        <dbReference type="ARBA" id="ARBA00022833"/>
    </source>
</evidence>
<dbReference type="PROSITE" id="PS51128">
    <property type="entry name" value="ZF_DKSA_2"/>
    <property type="match status" value="1"/>
</dbReference>
<evidence type="ECO:0000313" key="6">
    <source>
        <dbReference type="EMBL" id="MBF4180386.1"/>
    </source>
</evidence>
<name>A0ABD4KHA2_9ENTR</name>
<feature type="domain" description="Zinc finger DksA/TraR C4-type" evidence="5">
    <location>
        <begin position="39"/>
        <end position="67"/>
    </location>
</feature>
<evidence type="ECO:0000313" key="7">
    <source>
        <dbReference type="Proteomes" id="UP000628560"/>
    </source>
</evidence>
<dbReference type="GO" id="GO:0008270">
    <property type="term" value="F:zinc ion binding"/>
    <property type="evidence" value="ECO:0007669"/>
    <property type="project" value="UniProtKB-KW"/>
</dbReference>